<dbReference type="SUPFAM" id="SSF55073">
    <property type="entry name" value="Nucleotide cyclase"/>
    <property type="match status" value="1"/>
</dbReference>
<organism evidence="4 5">
    <name type="scientific">Desulfuromonas versatilis</name>
    <dbReference type="NCBI Taxonomy" id="2802975"/>
    <lineage>
        <taxon>Bacteria</taxon>
        <taxon>Pseudomonadati</taxon>
        <taxon>Thermodesulfobacteriota</taxon>
        <taxon>Desulfuromonadia</taxon>
        <taxon>Desulfuromonadales</taxon>
        <taxon>Desulfuromonadaceae</taxon>
        <taxon>Desulfuromonas</taxon>
    </lineage>
</organism>
<dbReference type="PROSITE" id="PS50885">
    <property type="entry name" value="HAMP"/>
    <property type="match status" value="1"/>
</dbReference>
<dbReference type="InterPro" id="IPR043128">
    <property type="entry name" value="Rev_trsase/Diguanyl_cyclase"/>
</dbReference>
<dbReference type="SUPFAM" id="SSF141868">
    <property type="entry name" value="EAL domain-like"/>
    <property type="match status" value="1"/>
</dbReference>
<dbReference type="SUPFAM" id="SSF158472">
    <property type="entry name" value="HAMP domain-like"/>
    <property type="match status" value="1"/>
</dbReference>
<dbReference type="Gene3D" id="6.10.340.10">
    <property type="match status" value="1"/>
</dbReference>
<dbReference type="Pfam" id="PF00990">
    <property type="entry name" value="GGDEF"/>
    <property type="match status" value="1"/>
</dbReference>
<evidence type="ECO:0000313" key="5">
    <source>
        <dbReference type="Proteomes" id="UP001319827"/>
    </source>
</evidence>
<reference evidence="4 5" key="1">
    <citation type="journal article" date="2016" name="C (Basel)">
        <title>Selective Growth of and Electricity Production by Marine Exoelectrogenic Bacteria in Self-Aggregated Hydrogel of Microbially Reduced Graphene Oxide.</title>
        <authorList>
            <person name="Yoshida N."/>
            <person name="Goto Y."/>
            <person name="Miyata Y."/>
        </authorList>
    </citation>
    <scope>NUCLEOTIDE SEQUENCE [LARGE SCALE GENOMIC DNA]</scope>
    <source>
        <strain evidence="4 5">NIT-T3</strain>
    </source>
</reference>
<dbReference type="Pfam" id="PF00672">
    <property type="entry name" value="HAMP"/>
    <property type="match status" value="1"/>
</dbReference>
<sequence length="827" mass="91103">MKLQSKLAMILIPLVALPLLAVGWLAYVQLQDTSEGKTRVEMDTKLSQLSRQLETIRQTALANLELFSEAALLTQYLQTGDDLERYSLVQPPLLRLFASYQRAYPQYQEIRVLLPDGYEDARMAVPGVPNRTEEENQTPFFISLAAGQEKVHSAFLENPDTGKISLYASKQIELVDWVKESVTAPPRLRGYLSLTVDLSTVEKQLAANRIGQSGALFAVDPSGTILFHPDPGRIGSTLSGPLLAQLTPLARQQGFATLGLEGGPCLVGGRMLDEELLLFAMLPHAELLGASHRLGLNIALITLAAVLVTFGLHLSGIRALLVRPIQKLGKAAQEIGKGNLELSIDISTRDEIGQLAATFQEMSRNLAESHQRIQFLAYHDPLTGLPNRRMFQELLNYSLAHARRAGHQMALLFLDLDNFKRVNDTLGHHAGDRLLEELATRLSGCLRKEDTLALDSESDCRQTVARLGGDEFTILLPNLKNPFAAASVAKRVLEALSPPFCIDSHEVFTSASIGITIFPGDGEDAATLVKHADIAMYHAKQQGKNNYQYYAASMNAAALERLNLENQLRRALSRGELQLYYQPLVDAATLNTVSAEALMRWRHPELGMISPAQFIPIAEESGLIVAMGAWAVKEACRQLRHWQHLGLRPVPVAVNLSSLQFRHQKIDELVATTLQETGLDPSLLQVELTESAIMQAEEPSVQMLVNLKELGVGIAIDDFGTGYSSLSYLRRFPIDTLKIDRSFIKDILQDADDATITRAIISMAHSLELTVTAEGVETEGQLEFLRDNGCDKIQGYLVSAPVPAAEFVRFMQSPRGENHSAAREASF</sequence>
<dbReference type="InterPro" id="IPR035919">
    <property type="entry name" value="EAL_sf"/>
</dbReference>
<dbReference type="InterPro" id="IPR000160">
    <property type="entry name" value="GGDEF_dom"/>
</dbReference>
<feature type="domain" description="GGDEF" evidence="3">
    <location>
        <begin position="407"/>
        <end position="552"/>
    </location>
</feature>
<protein>
    <recommendedName>
        <fullName evidence="6">Diguanylate cyclase/phosphodiesterase</fullName>
    </recommendedName>
</protein>
<dbReference type="InterPro" id="IPR003660">
    <property type="entry name" value="HAMP_dom"/>
</dbReference>
<dbReference type="Pfam" id="PF00563">
    <property type="entry name" value="EAL"/>
    <property type="match status" value="1"/>
</dbReference>
<proteinExistence type="predicted"/>
<dbReference type="SMART" id="SM00304">
    <property type="entry name" value="HAMP"/>
    <property type="match status" value="1"/>
</dbReference>
<reference evidence="4 5" key="2">
    <citation type="journal article" date="2021" name="Int. J. Syst. Evol. Microbiol.">
        <title>Isolation and Polyphasic Characterization of Desulfuromonas versatilis sp. Nov., an Electrogenic Bacteria Capable of Versatile Metabolism Isolated from a Graphene Oxide-Reducing Enrichment Culture.</title>
        <authorList>
            <person name="Xie L."/>
            <person name="Yoshida N."/>
            <person name="Ishii S."/>
            <person name="Meng L."/>
        </authorList>
    </citation>
    <scope>NUCLEOTIDE SEQUENCE [LARGE SCALE GENOMIC DNA]</scope>
    <source>
        <strain evidence="4 5">NIT-T3</strain>
    </source>
</reference>
<dbReference type="PROSITE" id="PS50887">
    <property type="entry name" value="GGDEF"/>
    <property type="match status" value="1"/>
</dbReference>
<dbReference type="NCBIfam" id="TIGR00254">
    <property type="entry name" value="GGDEF"/>
    <property type="match status" value="1"/>
</dbReference>
<dbReference type="PROSITE" id="PS50883">
    <property type="entry name" value="EAL"/>
    <property type="match status" value="1"/>
</dbReference>
<feature type="domain" description="EAL" evidence="1">
    <location>
        <begin position="561"/>
        <end position="815"/>
    </location>
</feature>
<gene>
    <name evidence="4" type="ORF">DESUT3_03750</name>
</gene>
<dbReference type="InterPro" id="IPR001633">
    <property type="entry name" value="EAL_dom"/>
</dbReference>
<dbReference type="Gene3D" id="3.20.20.450">
    <property type="entry name" value="EAL domain"/>
    <property type="match status" value="1"/>
</dbReference>
<dbReference type="Gene3D" id="3.30.450.20">
    <property type="entry name" value="PAS domain"/>
    <property type="match status" value="1"/>
</dbReference>
<dbReference type="Proteomes" id="UP001319827">
    <property type="component" value="Chromosome"/>
</dbReference>
<evidence type="ECO:0000259" key="1">
    <source>
        <dbReference type="PROSITE" id="PS50883"/>
    </source>
</evidence>
<evidence type="ECO:0000259" key="2">
    <source>
        <dbReference type="PROSITE" id="PS50885"/>
    </source>
</evidence>
<keyword evidence="5" id="KW-1185">Reference proteome</keyword>
<dbReference type="SMART" id="SM00267">
    <property type="entry name" value="GGDEF"/>
    <property type="match status" value="1"/>
</dbReference>
<dbReference type="InterPro" id="IPR052155">
    <property type="entry name" value="Biofilm_reg_signaling"/>
</dbReference>
<dbReference type="InterPro" id="IPR029787">
    <property type="entry name" value="Nucleotide_cyclase"/>
</dbReference>
<dbReference type="CDD" id="cd06225">
    <property type="entry name" value="HAMP"/>
    <property type="match status" value="1"/>
</dbReference>
<feature type="domain" description="HAMP" evidence="2">
    <location>
        <begin position="319"/>
        <end position="371"/>
    </location>
</feature>
<accession>A0ABN6DTG5</accession>
<dbReference type="PANTHER" id="PTHR44757:SF2">
    <property type="entry name" value="BIOFILM ARCHITECTURE MAINTENANCE PROTEIN MBAA"/>
    <property type="match status" value="1"/>
</dbReference>
<dbReference type="EMBL" id="AP024355">
    <property type="protein sequence ID" value="BCR03306.1"/>
    <property type="molecule type" value="Genomic_DNA"/>
</dbReference>
<dbReference type="SMART" id="SM00052">
    <property type="entry name" value="EAL"/>
    <property type="match status" value="1"/>
</dbReference>
<dbReference type="CDD" id="cd01948">
    <property type="entry name" value="EAL"/>
    <property type="match status" value="1"/>
</dbReference>
<evidence type="ECO:0008006" key="6">
    <source>
        <dbReference type="Google" id="ProtNLM"/>
    </source>
</evidence>
<evidence type="ECO:0000313" key="4">
    <source>
        <dbReference type="EMBL" id="BCR03306.1"/>
    </source>
</evidence>
<dbReference type="PANTHER" id="PTHR44757">
    <property type="entry name" value="DIGUANYLATE CYCLASE DGCP"/>
    <property type="match status" value="1"/>
</dbReference>
<dbReference type="Gene3D" id="3.30.70.270">
    <property type="match status" value="1"/>
</dbReference>
<dbReference type="CDD" id="cd01949">
    <property type="entry name" value="GGDEF"/>
    <property type="match status" value="1"/>
</dbReference>
<evidence type="ECO:0000259" key="3">
    <source>
        <dbReference type="PROSITE" id="PS50887"/>
    </source>
</evidence>
<name>A0ABN6DTG5_9BACT</name>